<evidence type="ECO:0000313" key="2">
    <source>
        <dbReference type="Proteomes" id="UP000253083"/>
    </source>
</evidence>
<protein>
    <submittedName>
        <fullName evidence="1">Uncharacterized protein</fullName>
    </submittedName>
</protein>
<dbReference type="EMBL" id="QNRT01000002">
    <property type="protein sequence ID" value="RBP50738.1"/>
    <property type="molecule type" value="Genomic_DNA"/>
</dbReference>
<gene>
    <name evidence="1" type="ORF">DFR28_102150</name>
</gene>
<dbReference type="AlphaFoldDB" id="A0A395JM48"/>
<organism evidence="1 2">
    <name type="scientific">Arenicella xantha</name>
    <dbReference type="NCBI Taxonomy" id="644221"/>
    <lineage>
        <taxon>Bacteria</taxon>
        <taxon>Pseudomonadati</taxon>
        <taxon>Pseudomonadota</taxon>
        <taxon>Gammaproteobacteria</taxon>
        <taxon>Arenicellales</taxon>
        <taxon>Arenicellaceae</taxon>
        <taxon>Arenicella</taxon>
    </lineage>
</organism>
<dbReference type="InParanoid" id="A0A395JM48"/>
<reference evidence="1 2" key="1">
    <citation type="submission" date="2018-06" db="EMBL/GenBank/DDBJ databases">
        <title>Genomic Encyclopedia of Type Strains, Phase IV (KMG-IV): sequencing the most valuable type-strain genomes for metagenomic binning, comparative biology and taxonomic classification.</title>
        <authorList>
            <person name="Goeker M."/>
        </authorList>
    </citation>
    <scope>NUCLEOTIDE SEQUENCE [LARGE SCALE GENOMIC DNA]</scope>
    <source>
        <strain evidence="1 2">DSM 24032</strain>
    </source>
</reference>
<sequence length="83" mass="9601">MECSLFIAVKVPTAQHLKSARWKKTTGTGMFKRNLNPMFPKLNSNRNKVFVAKNSAFSVLKLDKSSVLKRLGERHSRRRRLGW</sequence>
<evidence type="ECO:0000313" key="1">
    <source>
        <dbReference type="EMBL" id="RBP50738.1"/>
    </source>
</evidence>
<dbReference type="Proteomes" id="UP000253083">
    <property type="component" value="Unassembled WGS sequence"/>
</dbReference>
<proteinExistence type="predicted"/>
<accession>A0A395JM48</accession>
<name>A0A395JM48_9GAMM</name>
<keyword evidence="2" id="KW-1185">Reference proteome</keyword>
<comment type="caution">
    <text evidence="1">The sequence shown here is derived from an EMBL/GenBank/DDBJ whole genome shotgun (WGS) entry which is preliminary data.</text>
</comment>